<dbReference type="PANTHER" id="PTHR11035">
    <property type="entry name" value="VERY-LONG-CHAIN (3R)-3-HYDROXYACYL-COA DEHYDRATASE"/>
    <property type="match status" value="1"/>
</dbReference>
<organism evidence="15 16">
    <name type="scientific">Arxiozyma heterogenica</name>
    <dbReference type="NCBI Taxonomy" id="278026"/>
    <lineage>
        <taxon>Eukaryota</taxon>
        <taxon>Fungi</taxon>
        <taxon>Dikarya</taxon>
        <taxon>Ascomycota</taxon>
        <taxon>Saccharomycotina</taxon>
        <taxon>Saccharomycetes</taxon>
        <taxon>Saccharomycetales</taxon>
        <taxon>Saccharomycetaceae</taxon>
        <taxon>Arxiozyma</taxon>
    </lineage>
</organism>
<name>A0AAN7WPQ3_9SACH</name>
<accession>A0AAN7WPQ3</accession>
<evidence type="ECO:0000256" key="12">
    <source>
        <dbReference type="ARBA" id="ARBA00023239"/>
    </source>
</evidence>
<evidence type="ECO:0000256" key="6">
    <source>
        <dbReference type="ARBA" id="ARBA00022692"/>
    </source>
</evidence>
<evidence type="ECO:0000256" key="8">
    <source>
        <dbReference type="ARBA" id="ARBA00022989"/>
    </source>
</evidence>
<dbReference type="Pfam" id="PF04387">
    <property type="entry name" value="PTPLA"/>
    <property type="match status" value="1"/>
</dbReference>
<comment type="catalytic activity">
    <reaction evidence="13 14">
        <text>a very-long-chain (3R)-3-hydroxyacyl-CoA = a very-long-chain (2E)-enoyl-CoA + H2O</text>
        <dbReference type="Rhea" id="RHEA:45812"/>
        <dbReference type="ChEBI" id="CHEBI:15377"/>
        <dbReference type="ChEBI" id="CHEBI:83728"/>
        <dbReference type="ChEBI" id="CHEBI:85440"/>
        <dbReference type="EC" id="4.2.1.134"/>
    </reaction>
</comment>
<comment type="function">
    <text evidence="14">Catalyzes the third of the four reactions of the long-chain fatty acids elongation cycle. This endoplasmic reticulum-bound enzymatic process, allows the addition of two carbons to the chain of long- and very long-chain fatty acids/VLCFAs per cycle. This enzyme catalyzes the dehydration of the 3-hydroxyacyl-CoA intermediate into trans-2,3-enoyl-CoA, within each cycle of fatty acid elongation. Thereby, it participates to the production of VLCFAs of different chain lengths that are involved in multiple biological processes as precursors of membrane lipids and lipid mediators.</text>
</comment>
<comment type="pathway">
    <text evidence="2 14">Lipid metabolism; fatty acid biosynthesis.</text>
</comment>
<keyword evidence="14" id="KW-0256">Endoplasmic reticulum</keyword>
<comment type="similarity">
    <text evidence="3 14">Belongs to the very long-chain fatty acids dehydratase HACD family.</text>
</comment>
<dbReference type="Proteomes" id="UP001306508">
    <property type="component" value="Unassembled WGS sequence"/>
</dbReference>
<dbReference type="GO" id="GO:0102158">
    <property type="term" value="F:very-long-chain (3R)-3-hydroxyacyl-CoA dehydratase activity"/>
    <property type="evidence" value="ECO:0007669"/>
    <property type="project" value="UniProtKB-EC"/>
</dbReference>
<keyword evidence="5 14" id="KW-0444">Lipid biosynthesis</keyword>
<dbReference type="GO" id="GO:0005789">
    <property type="term" value="C:endoplasmic reticulum membrane"/>
    <property type="evidence" value="ECO:0007669"/>
    <property type="project" value="UniProtKB-SubCell"/>
</dbReference>
<evidence type="ECO:0000256" key="11">
    <source>
        <dbReference type="ARBA" id="ARBA00023160"/>
    </source>
</evidence>
<evidence type="ECO:0000256" key="1">
    <source>
        <dbReference type="ARBA" id="ARBA00004141"/>
    </source>
</evidence>
<evidence type="ECO:0000313" key="15">
    <source>
        <dbReference type="EMBL" id="KAK5780747.1"/>
    </source>
</evidence>
<feature type="transmembrane region" description="Helical" evidence="14">
    <location>
        <begin position="7"/>
        <end position="29"/>
    </location>
</feature>
<protein>
    <recommendedName>
        <fullName evidence="4 14">Very-long-chain (3R)-3-hydroxyacyl-CoA dehydratase</fullName>
        <ecNumber evidence="4 14">4.2.1.134</ecNumber>
    </recommendedName>
</protein>
<keyword evidence="11 14" id="KW-0275">Fatty acid biosynthesis</keyword>
<keyword evidence="16" id="KW-1185">Reference proteome</keyword>
<keyword evidence="10 14" id="KW-0472">Membrane</keyword>
<keyword evidence="7 14" id="KW-0276">Fatty acid metabolism</keyword>
<dbReference type="EC" id="4.2.1.134" evidence="4 14"/>
<dbReference type="PANTHER" id="PTHR11035:SF3">
    <property type="entry name" value="VERY-LONG-CHAIN (3R)-3-HYDROXYACYL-COA DEHYDRATASE"/>
    <property type="match status" value="1"/>
</dbReference>
<gene>
    <name evidence="15" type="ORF">RI543_001869</name>
</gene>
<dbReference type="GO" id="GO:0030148">
    <property type="term" value="P:sphingolipid biosynthetic process"/>
    <property type="evidence" value="ECO:0007669"/>
    <property type="project" value="TreeGrafter"/>
</dbReference>
<evidence type="ECO:0000256" key="10">
    <source>
        <dbReference type="ARBA" id="ARBA00023136"/>
    </source>
</evidence>
<feature type="transmembrane region" description="Helical" evidence="14">
    <location>
        <begin position="175"/>
        <end position="200"/>
    </location>
</feature>
<keyword evidence="12 14" id="KW-0456">Lyase</keyword>
<evidence type="ECO:0000256" key="9">
    <source>
        <dbReference type="ARBA" id="ARBA00023098"/>
    </source>
</evidence>
<dbReference type="InterPro" id="IPR007482">
    <property type="entry name" value="Tyr_Pase-like_PTPLA"/>
</dbReference>
<evidence type="ECO:0000256" key="14">
    <source>
        <dbReference type="RuleBase" id="RU363109"/>
    </source>
</evidence>
<evidence type="ECO:0000256" key="4">
    <source>
        <dbReference type="ARBA" id="ARBA00013122"/>
    </source>
</evidence>
<dbReference type="GO" id="GO:0030497">
    <property type="term" value="P:fatty acid elongation"/>
    <property type="evidence" value="ECO:0007669"/>
    <property type="project" value="TreeGrafter"/>
</dbReference>
<keyword evidence="8 14" id="KW-1133">Transmembrane helix</keyword>
<keyword evidence="6 14" id="KW-0812">Transmembrane</keyword>
<feature type="transmembrane region" description="Helical" evidence="14">
    <location>
        <begin position="49"/>
        <end position="67"/>
    </location>
</feature>
<evidence type="ECO:0000256" key="7">
    <source>
        <dbReference type="ARBA" id="ARBA00022832"/>
    </source>
</evidence>
<dbReference type="EMBL" id="JAWIZZ010000040">
    <property type="protein sequence ID" value="KAK5780747.1"/>
    <property type="molecule type" value="Genomic_DNA"/>
</dbReference>
<feature type="transmembrane region" description="Helical" evidence="14">
    <location>
        <begin position="140"/>
        <end position="163"/>
    </location>
</feature>
<evidence type="ECO:0000256" key="3">
    <source>
        <dbReference type="ARBA" id="ARBA00007811"/>
    </source>
</evidence>
<proteinExistence type="inferred from homology"/>
<keyword evidence="9 14" id="KW-0443">Lipid metabolism</keyword>
<evidence type="ECO:0000256" key="2">
    <source>
        <dbReference type="ARBA" id="ARBA00005194"/>
    </source>
</evidence>
<evidence type="ECO:0000313" key="16">
    <source>
        <dbReference type="Proteomes" id="UP001306508"/>
    </source>
</evidence>
<sequence>MSNKKTISAFSPLALYNLISAIGWSYILYSVIFNYPKLGQPLFFIKTKSIVTLVQCGAIIEILNSILGIVRSPILTTIAQVASRLLVVIGIFQLLPESENAQKLPYITLLFAWSITEIVRYMFYFFTLTVKNGAPKCLIYLRYNLFWILYPTGVTSELLIIYSSLNWAQSKFCVWYKWTLIGSMLTYIPGLPMLFLHMVAQRKKVMKSLRETHKKHN</sequence>
<evidence type="ECO:0000256" key="5">
    <source>
        <dbReference type="ARBA" id="ARBA00022516"/>
    </source>
</evidence>
<feature type="transmembrane region" description="Helical" evidence="14">
    <location>
        <begin position="107"/>
        <end position="128"/>
    </location>
</feature>
<comment type="subcellular location">
    <subcellularLocation>
        <location evidence="14">Endoplasmic reticulum membrane</location>
        <topology evidence="14">Multi-pass membrane protein</topology>
    </subcellularLocation>
    <subcellularLocation>
        <location evidence="1">Membrane</location>
        <topology evidence="1">Multi-pass membrane protein</topology>
    </subcellularLocation>
</comment>
<feature type="transmembrane region" description="Helical" evidence="14">
    <location>
        <begin position="74"/>
        <end position="95"/>
    </location>
</feature>
<dbReference type="AlphaFoldDB" id="A0AAN7WPQ3"/>
<dbReference type="GO" id="GO:0042761">
    <property type="term" value="P:very long-chain fatty acid biosynthetic process"/>
    <property type="evidence" value="ECO:0007669"/>
    <property type="project" value="TreeGrafter"/>
</dbReference>
<evidence type="ECO:0000256" key="13">
    <source>
        <dbReference type="ARBA" id="ARBA00036671"/>
    </source>
</evidence>
<reference evidence="16" key="1">
    <citation type="submission" date="2023-07" db="EMBL/GenBank/DDBJ databases">
        <title>A draft genome of Kazachstania heterogenica Y-27499.</title>
        <authorList>
            <person name="Donic C."/>
            <person name="Kralova J.S."/>
            <person name="Fidel L."/>
            <person name="Ben-Dor S."/>
            <person name="Jung S."/>
        </authorList>
    </citation>
    <scope>NUCLEOTIDE SEQUENCE [LARGE SCALE GENOMIC DNA]</scope>
    <source>
        <strain evidence="16">Y27499</strain>
    </source>
</reference>
<comment type="caution">
    <text evidence="15">The sequence shown here is derived from an EMBL/GenBank/DDBJ whole genome shotgun (WGS) entry which is preliminary data.</text>
</comment>